<reference evidence="4" key="1">
    <citation type="journal article" date="2014" name="Nat. Commun.">
        <title>The rainbow trout genome provides novel insights into evolution after whole-genome duplication in vertebrates.</title>
        <authorList>
            <person name="Berthelot C."/>
            <person name="Brunet F."/>
            <person name="Chalopin D."/>
            <person name="Juanchich A."/>
            <person name="Bernard M."/>
            <person name="Noel B."/>
            <person name="Bento P."/>
            <person name="Da Silva C."/>
            <person name="Labadie K."/>
            <person name="Alberti A."/>
            <person name="Aury J.M."/>
            <person name="Louis A."/>
            <person name="Dehais P."/>
            <person name="Bardou P."/>
            <person name="Montfort J."/>
            <person name="Klopp C."/>
            <person name="Cabau C."/>
            <person name="Gaspin C."/>
            <person name="Thorgaard G.H."/>
            <person name="Boussaha M."/>
            <person name="Quillet E."/>
            <person name="Guyomard R."/>
            <person name="Galiana D."/>
            <person name="Bobe J."/>
            <person name="Volff J.N."/>
            <person name="Genet C."/>
            <person name="Wincker P."/>
            <person name="Jaillon O."/>
            <person name="Roest Crollius H."/>
            <person name="Guiguen Y."/>
        </authorList>
    </citation>
    <scope>NUCLEOTIDE SEQUENCE [LARGE SCALE GENOMIC DNA]</scope>
</reference>
<evidence type="ECO:0000256" key="2">
    <source>
        <dbReference type="SAM" id="Phobius"/>
    </source>
</evidence>
<dbReference type="AlphaFoldDB" id="A0A060WMQ0"/>
<gene>
    <name evidence="4" type="ORF">GSONMT00029980001</name>
</gene>
<protein>
    <submittedName>
        <fullName evidence="4">Uncharacterized protein</fullName>
    </submittedName>
</protein>
<feature type="compositionally biased region" description="Basic and acidic residues" evidence="1">
    <location>
        <begin position="184"/>
        <end position="194"/>
    </location>
</feature>
<name>A0A060WMQ0_ONCMY</name>
<evidence type="ECO:0000313" key="4">
    <source>
        <dbReference type="EMBL" id="CDQ68678.1"/>
    </source>
</evidence>
<proteinExistence type="predicted"/>
<feature type="region of interest" description="Disordered" evidence="1">
    <location>
        <begin position="106"/>
        <end position="194"/>
    </location>
</feature>
<feature type="signal peptide" evidence="3">
    <location>
        <begin position="1"/>
        <end position="23"/>
    </location>
</feature>
<reference evidence="4" key="2">
    <citation type="submission" date="2014-03" db="EMBL/GenBank/DDBJ databases">
        <authorList>
            <person name="Genoscope - CEA"/>
        </authorList>
    </citation>
    <scope>NUCLEOTIDE SEQUENCE</scope>
</reference>
<sequence>METVKIALLIFLLTSLQLLTTDASSVAAQKSAEHSTTGKPSETTTPVTTVPLSTVKNLGANVTAASVTAASVTAASVTAASVTAASVTAASVTAASITAASITATSVTPTKNSTWNSTTSPVTEKTKMSSSPQVPVNSASPYTKDNGTQGTQAPTTVTKSDSLNKTTISHLTKKLSGSEDENTGQDRVKDNKNTDQDVDKNLLWILLPVLALVGAAVVVLLKSKCMKDHDHTEITDNGTENASFQSRPDNAKDGVMLLGVKSSGGEDNAAAR</sequence>
<evidence type="ECO:0000256" key="1">
    <source>
        <dbReference type="SAM" id="MobiDB-lite"/>
    </source>
</evidence>
<evidence type="ECO:0000313" key="5">
    <source>
        <dbReference type="Proteomes" id="UP000193380"/>
    </source>
</evidence>
<evidence type="ECO:0000256" key="3">
    <source>
        <dbReference type="SAM" id="SignalP"/>
    </source>
</evidence>
<dbReference type="EMBL" id="FR904637">
    <property type="protein sequence ID" value="CDQ68678.1"/>
    <property type="molecule type" value="Genomic_DNA"/>
</dbReference>
<feature type="transmembrane region" description="Helical" evidence="2">
    <location>
        <begin position="202"/>
        <end position="221"/>
    </location>
</feature>
<keyword evidence="2" id="KW-0472">Membrane</keyword>
<feature type="chain" id="PRO_5001589659" evidence="3">
    <location>
        <begin position="24"/>
        <end position="272"/>
    </location>
</feature>
<accession>A0A060WMQ0</accession>
<dbReference type="PaxDb" id="8022-A0A060WMQ0"/>
<keyword evidence="3" id="KW-0732">Signal</keyword>
<dbReference type="Proteomes" id="UP000193380">
    <property type="component" value="Unassembled WGS sequence"/>
</dbReference>
<feature type="region of interest" description="Disordered" evidence="1">
    <location>
        <begin position="232"/>
        <end position="272"/>
    </location>
</feature>
<keyword evidence="2" id="KW-0812">Transmembrane</keyword>
<feature type="compositionally biased region" description="Polar residues" evidence="1">
    <location>
        <begin position="235"/>
        <end position="248"/>
    </location>
</feature>
<feature type="compositionally biased region" description="Polar residues" evidence="1">
    <location>
        <begin position="109"/>
        <end position="170"/>
    </location>
</feature>
<keyword evidence="2" id="KW-1133">Transmembrane helix</keyword>
<organism evidence="4 5">
    <name type="scientific">Oncorhynchus mykiss</name>
    <name type="common">Rainbow trout</name>
    <name type="synonym">Salmo gairdneri</name>
    <dbReference type="NCBI Taxonomy" id="8022"/>
    <lineage>
        <taxon>Eukaryota</taxon>
        <taxon>Metazoa</taxon>
        <taxon>Chordata</taxon>
        <taxon>Craniata</taxon>
        <taxon>Vertebrata</taxon>
        <taxon>Euteleostomi</taxon>
        <taxon>Actinopterygii</taxon>
        <taxon>Neopterygii</taxon>
        <taxon>Teleostei</taxon>
        <taxon>Protacanthopterygii</taxon>
        <taxon>Salmoniformes</taxon>
        <taxon>Salmonidae</taxon>
        <taxon>Salmoninae</taxon>
        <taxon>Oncorhynchus</taxon>
    </lineage>
</organism>